<gene>
    <name evidence="1" type="ORF">pW2_87</name>
</gene>
<reference evidence="1 2" key="1">
    <citation type="submission" date="2018-12" db="EMBL/GenBank/DDBJ databases">
        <title>Characterization of a novel siphovirus infacting Bacillus anthracis.</title>
        <authorList>
            <person name="Hu X."/>
            <person name="Wan X."/>
            <person name="Geng P."/>
            <person name="Yuan Z."/>
        </authorList>
    </citation>
    <scope>NUCLEOTIDE SEQUENCE [LARGE SCALE GENOMIC DNA]</scope>
</reference>
<dbReference type="SUPFAM" id="SSF49785">
    <property type="entry name" value="Galactose-binding domain-like"/>
    <property type="match status" value="1"/>
</dbReference>
<proteinExistence type="predicted"/>
<name>A0A3T0IHM8_9CAUD</name>
<evidence type="ECO:0000313" key="1">
    <source>
        <dbReference type="EMBL" id="AZU98920.1"/>
    </source>
</evidence>
<organism evidence="1 2">
    <name type="scientific">Bacillus phage pW2</name>
    <dbReference type="NCBI Taxonomy" id="2500559"/>
    <lineage>
        <taxon>Viruses</taxon>
        <taxon>Duplodnaviria</taxon>
        <taxon>Heunggongvirae</taxon>
        <taxon>Uroviricota</taxon>
        <taxon>Caudoviricetes</taxon>
        <taxon>Joanripponvirinae</taxon>
        <taxon>Sophritavirus</taxon>
        <taxon>Sophritavirus pW2</taxon>
    </lineage>
</organism>
<dbReference type="Gene3D" id="2.60.120.260">
    <property type="entry name" value="Galactose-binding domain-like"/>
    <property type="match status" value="1"/>
</dbReference>
<dbReference type="InterPro" id="IPR008979">
    <property type="entry name" value="Galactose-bd-like_sf"/>
</dbReference>
<accession>A0A3T0IHM8</accession>
<sequence length="1439" mass="159969">MPNIIGTGQLTLTDLNDVIASPTAPTNPVEGALWWNTIEKKLYVYSGGKWIFSGDGIIVGGTNLLRYTKDFVKGWGTFQAVTNLTVVNDERFGKALEATSDNSTTSRNPAIASDAVDVEEGKEYTFSMWIKRETAGVVAQLVKFIDASGNQSNPIPANDTQVPANTWYYFTHTFKVPIGTKKTYVTPRIITSEASKKFWVTHPKLEKGNIPTAYDPSPDDTYEVITDITETLGNMANDNLIDYNERQVVKEKVQEIIGITIADTANLPDDTTLMAGTKGLYYTVRKQAQEIGIATNHAKYTAVATTYSTLRTYLNNMNPKPWNVSTANQKDNITVVKGTYRDNWLNFYNALNDLSLYTIQVAKENVDNVEMGGTNYASNGSFEIPLDEGLWKDYYVGNVKEIVDISTEEPPFKFAYHVKNTTNIVGGIELPVLWSGKACEALVGREVTVQFWLKYQGVTQGASSWNLARFGELVIEGEKSDGTKVNRLVRFTSPTTTSESAYISGSDMTWRKYVSTTKLSLPTGTVKLTKVSFRHNLYGCAGEFWTTGIKVEFGNKASDWSQSPFDLEQRIYKTEFAVKPDQITSTVTSHQTFVTKLQETEDKAVNRVVVGGANMIDGTDFKEATGWTNWGGLGRVGVYDITTIGRSLYVETKDASNNQLDVPINTPVGIQGTASRSFNVLKDQEYTISMNVATSELGNTLDYTYILHTNSADNMKLPTIKVTDYPQIKPIYVGATIYYHYVTITFKAKMDDSVRILIGGRTTRELKPSAGVTGYAWVRVNQLQVEKGNKATSWGLSSNDVIQPIYDMFADDKLTPVEKKTLKNELDMIVAEKPTYVSKADQYMITTEKNDYIKAYDDLYSSLSPHLSNLNTTTSGVNGSAIRGFFKAYTDKRAVLEKAILQGIQYGGRNIIKNSTFNRVDVNGVIESWLNSTRFEKIDPEADKTTSSIISMTNTGSATDINAQMWSDAVTVNANGIQDFTISFDIKSTKIADIDSGKVLFVLRMFNDPSKTGQADSVWYKNITVTDLINAGMTDGKWIRYSFTVRPTVGIYLKVSPYMNRNGEARWREIKVELGQKATDWTPAPEDTDKFIYAIEERVSQAESKITDSAIINTVIQSTSYKNDLGAKANSEDLKGYATTGQLDQAKQDANKYADDKVSSIDLTPFVVKSEMTQTINDITTKFQAGGGVNLLRNSVGYADFSFWTQTSPTYMKTVGNNALDSLGFGKGFYFFPSAGASQIRQDVYVTAGQPYTLSWHMNKTNASPSTNNDGVMWVQILEGVTTVASYKYHSEFTTKGFEKNSYVYTPKSNVVTIRIYAEKLADATVSGLMFNIGDVPLQWSMATGEIYNTNIRMDMNGIKVSQIVNGEDRGFTQITPSEFAGYYDLDGDGVYEKVFYLQEDETVSKKFRAKDEFTMGGIKIIKIESTSNKGWAFVQNLD</sequence>
<keyword evidence="2" id="KW-1185">Reference proteome</keyword>
<dbReference type="Proteomes" id="UP000287896">
    <property type="component" value="Segment"/>
</dbReference>
<protein>
    <submittedName>
        <fullName evidence="1">Tail fiber protein</fullName>
    </submittedName>
</protein>
<dbReference type="EMBL" id="MK288021">
    <property type="protein sequence ID" value="AZU98920.1"/>
    <property type="molecule type" value="Genomic_DNA"/>
</dbReference>
<evidence type="ECO:0000313" key="2">
    <source>
        <dbReference type="Proteomes" id="UP000287896"/>
    </source>
</evidence>